<dbReference type="InterPro" id="IPR011324">
    <property type="entry name" value="Cytotoxic_necrot_fac-like_cat"/>
</dbReference>
<dbReference type="PANTHER" id="PTHR35147:SF2">
    <property type="entry name" value="CHEMORECEPTOR GLUTAMINE DEAMIDASE CHED-RELATED"/>
    <property type="match status" value="1"/>
</dbReference>
<keyword evidence="1 3" id="KW-0145">Chemotaxis</keyword>
<dbReference type="GO" id="GO:0006935">
    <property type="term" value="P:chemotaxis"/>
    <property type="evidence" value="ECO:0007669"/>
    <property type="project" value="UniProtKB-UniRule"/>
</dbReference>
<dbReference type="KEGG" id="gpi:GPICK_15115"/>
<evidence type="ECO:0000256" key="1">
    <source>
        <dbReference type="ARBA" id="ARBA00022500"/>
    </source>
</evidence>
<name>A0A0B5BKC5_9BACT</name>
<dbReference type="AlphaFoldDB" id="A0A0B5BKC5"/>
<dbReference type="HOGENOM" id="CLU_087854_0_0_7"/>
<dbReference type="HAMAP" id="MF_01440">
    <property type="entry name" value="CheD"/>
    <property type="match status" value="1"/>
</dbReference>
<sequence>MPARSFTESTYFDRTFNRLAVKLLPGEYHATDADTMIVTLLGSCVSVCLRDRLTGIGGMNHFMLPAAGDTPPPAAPSARYGSHAMEFLLEHVARLGARLPHLEAKVFGAGRVMDGMTDVGSRNADFALHYLEHRGIPVAALDVGDVHPRKIYFSPRSGRVFVRRIRSASPAA</sequence>
<evidence type="ECO:0000256" key="3">
    <source>
        <dbReference type="HAMAP-Rule" id="MF_01440"/>
    </source>
</evidence>
<proteinExistence type="inferred from homology"/>
<dbReference type="CDD" id="cd16352">
    <property type="entry name" value="CheD"/>
    <property type="match status" value="1"/>
</dbReference>
<evidence type="ECO:0000256" key="2">
    <source>
        <dbReference type="ARBA" id="ARBA00022801"/>
    </source>
</evidence>
<evidence type="ECO:0000313" key="5">
    <source>
        <dbReference type="Proteomes" id="UP000057609"/>
    </source>
</evidence>
<comment type="function">
    <text evidence="3">Probably deamidates glutamine residues to glutamate on methyl-accepting chemotaxis receptors (MCPs), playing an important role in chemotaxis.</text>
</comment>
<protein>
    <recommendedName>
        <fullName evidence="3">Probable chemoreceptor glutamine deamidase CheD</fullName>
        <ecNumber evidence="3">3.5.1.44</ecNumber>
    </recommendedName>
</protein>
<gene>
    <name evidence="3" type="primary">cheD</name>
    <name evidence="4" type="ORF">GPICK_15115</name>
</gene>
<dbReference type="SUPFAM" id="SSF64438">
    <property type="entry name" value="CNF1/YfiH-like putative cysteine hydrolases"/>
    <property type="match status" value="1"/>
</dbReference>
<dbReference type="InterPro" id="IPR038592">
    <property type="entry name" value="CheD-like_sf"/>
</dbReference>
<dbReference type="GO" id="GO:0050568">
    <property type="term" value="F:protein-glutamine glutaminase activity"/>
    <property type="evidence" value="ECO:0007669"/>
    <property type="project" value="UniProtKB-UniRule"/>
</dbReference>
<dbReference type="Proteomes" id="UP000057609">
    <property type="component" value="Chromosome"/>
</dbReference>
<reference evidence="4 5" key="1">
    <citation type="journal article" date="2015" name="Genome Announc.">
        <title>Complete Genome of Geobacter pickeringii G13T, a Metal-Reducing Isolate from Sedimentary Kaolin Deposits.</title>
        <authorList>
            <person name="Badalamenti J.P."/>
            <person name="Bond D.R."/>
        </authorList>
    </citation>
    <scope>NUCLEOTIDE SEQUENCE [LARGE SCALE GENOMIC DNA]</scope>
    <source>
        <strain evidence="4 5">G13</strain>
    </source>
</reference>
<comment type="catalytic activity">
    <reaction evidence="3">
        <text>L-glutaminyl-[protein] + H2O = L-glutamyl-[protein] + NH4(+)</text>
        <dbReference type="Rhea" id="RHEA:16441"/>
        <dbReference type="Rhea" id="RHEA-COMP:10207"/>
        <dbReference type="Rhea" id="RHEA-COMP:10208"/>
        <dbReference type="ChEBI" id="CHEBI:15377"/>
        <dbReference type="ChEBI" id="CHEBI:28938"/>
        <dbReference type="ChEBI" id="CHEBI:29973"/>
        <dbReference type="ChEBI" id="CHEBI:30011"/>
        <dbReference type="EC" id="3.5.1.44"/>
    </reaction>
</comment>
<dbReference type="STRING" id="345632.GPICK_15115"/>
<dbReference type="RefSeq" id="WP_039744592.1">
    <property type="nucleotide sequence ID" value="NZ_CP009788.1"/>
</dbReference>
<organism evidence="4 5">
    <name type="scientific">Geobacter pickeringii</name>
    <dbReference type="NCBI Taxonomy" id="345632"/>
    <lineage>
        <taxon>Bacteria</taxon>
        <taxon>Pseudomonadati</taxon>
        <taxon>Thermodesulfobacteriota</taxon>
        <taxon>Desulfuromonadia</taxon>
        <taxon>Geobacterales</taxon>
        <taxon>Geobacteraceae</taxon>
        <taxon>Geobacter</taxon>
    </lineage>
</organism>
<keyword evidence="2 3" id="KW-0378">Hydrolase</keyword>
<dbReference type="OrthoDB" id="9807202at2"/>
<dbReference type="EMBL" id="CP009788">
    <property type="protein sequence ID" value="AJE04511.1"/>
    <property type="molecule type" value="Genomic_DNA"/>
</dbReference>
<accession>A0A0B5BKC5</accession>
<keyword evidence="5" id="KW-1185">Reference proteome</keyword>
<evidence type="ECO:0000313" key="4">
    <source>
        <dbReference type="EMBL" id="AJE04511.1"/>
    </source>
</evidence>
<dbReference type="Pfam" id="PF03975">
    <property type="entry name" value="CheD"/>
    <property type="match status" value="1"/>
</dbReference>
<dbReference type="Gene3D" id="3.30.1330.200">
    <property type="match status" value="1"/>
</dbReference>
<dbReference type="PANTHER" id="PTHR35147">
    <property type="entry name" value="CHEMORECEPTOR GLUTAMINE DEAMIDASE CHED-RELATED"/>
    <property type="match status" value="1"/>
</dbReference>
<dbReference type="InterPro" id="IPR005659">
    <property type="entry name" value="Chemorcpt_Glu_NH3ase_CheD"/>
</dbReference>
<dbReference type="EC" id="3.5.1.44" evidence="3"/>
<comment type="similarity">
    <text evidence="3">Belongs to the CheD family.</text>
</comment>